<feature type="signal peptide" evidence="1">
    <location>
        <begin position="1"/>
        <end position="20"/>
    </location>
</feature>
<accession>A0A9P0FER6</accession>
<dbReference type="InterPro" id="IPR031734">
    <property type="entry name" value="MBF2"/>
</dbReference>
<protein>
    <submittedName>
        <fullName evidence="2">Uncharacterized protein</fullName>
    </submittedName>
</protein>
<keyword evidence="1" id="KW-0732">Signal</keyword>
<evidence type="ECO:0000256" key="1">
    <source>
        <dbReference type="SAM" id="SignalP"/>
    </source>
</evidence>
<feature type="chain" id="PRO_5040185485" evidence="1">
    <location>
        <begin position="21"/>
        <end position="117"/>
    </location>
</feature>
<reference evidence="2" key="1">
    <citation type="submission" date="2021-12" db="EMBL/GenBank/DDBJ databases">
        <authorList>
            <person name="King R."/>
        </authorList>
    </citation>
    <scope>NUCLEOTIDE SEQUENCE</scope>
</reference>
<evidence type="ECO:0000313" key="2">
    <source>
        <dbReference type="EMBL" id="CAH0551363.1"/>
    </source>
</evidence>
<proteinExistence type="predicted"/>
<organism evidence="2 3">
    <name type="scientific">Brassicogethes aeneus</name>
    <name type="common">Rape pollen beetle</name>
    <name type="synonym">Meligethes aeneus</name>
    <dbReference type="NCBI Taxonomy" id="1431903"/>
    <lineage>
        <taxon>Eukaryota</taxon>
        <taxon>Metazoa</taxon>
        <taxon>Ecdysozoa</taxon>
        <taxon>Arthropoda</taxon>
        <taxon>Hexapoda</taxon>
        <taxon>Insecta</taxon>
        <taxon>Pterygota</taxon>
        <taxon>Neoptera</taxon>
        <taxon>Endopterygota</taxon>
        <taxon>Coleoptera</taxon>
        <taxon>Polyphaga</taxon>
        <taxon>Cucujiformia</taxon>
        <taxon>Nitidulidae</taxon>
        <taxon>Meligethinae</taxon>
        <taxon>Brassicogethes</taxon>
    </lineage>
</organism>
<name>A0A9P0FER6_BRAAE</name>
<dbReference type="OrthoDB" id="6774383at2759"/>
<evidence type="ECO:0000313" key="3">
    <source>
        <dbReference type="Proteomes" id="UP001154078"/>
    </source>
</evidence>
<dbReference type="Pfam" id="PF15868">
    <property type="entry name" value="MBF2"/>
    <property type="match status" value="1"/>
</dbReference>
<gene>
    <name evidence="2" type="ORF">MELIAE_LOCUS3997</name>
</gene>
<sequence length="117" mass="13124">MKNLVIICFSLAVVSQFVWGLKDSNIDFGDCDGKGPIFYQEMIRVPGGSYTEETRDICTSADDIKIKCVEIKDLRNDGTNGAVHITEGGPGQKCVTIKFKSQYNRAMEFNITVWKTY</sequence>
<keyword evidence="3" id="KW-1185">Reference proteome</keyword>
<dbReference type="EMBL" id="OV121133">
    <property type="protein sequence ID" value="CAH0551363.1"/>
    <property type="molecule type" value="Genomic_DNA"/>
</dbReference>
<dbReference type="Proteomes" id="UP001154078">
    <property type="component" value="Chromosome 2"/>
</dbReference>
<dbReference type="AlphaFoldDB" id="A0A9P0FER6"/>